<keyword evidence="5" id="KW-0547">Nucleotide-binding</keyword>
<evidence type="ECO:0000256" key="4">
    <source>
        <dbReference type="ARBA" id="ARBA00022692"/>
    </source>
</evidence>
<sequence>MIEVKNLRKTFPHKDTQNKKAEKVAVENLSLTIGTGEIFGLLGPNGAGKTTTIRMLTMLSRPTSGEILYDGKHIGNADDARQIKQMIGVVPQNLNFDQDLTVGENLELHARLYHMNREEREARIAELLEYVELQNVINDGVRQLSGGMKRRLLIARALIHRPEILFLDEPTVALDPQVRWRIWELVRRLAKDGATVLITTHYIEEAEELCDRVAIMNKGKLIDVDTPQNFINRFGRFVAEWRDDVHRDFRFFNTREEARQFIGTIDAASSIRKSNLEDVFIELTGRKEGL</sequence>
<gene>
    <name evidence="10" type="ORF">SAMN04487864_10473</name>
</gene>
<comment type="similarity">
    <text evidence="2">Belongs to the ABC transporter superfamily.</text>
</comment>
<dbReference type="PANTHER" id="PTHR42711:SF5">
    <property type="entry name" value="ABC TRANSPORTER ATP-BINDING PROTEIN NATA"/>
    <property type="match status" value="1"/>
</dbReference>
<dbReference type="PROSITE" id="PS50893">
    <property type="entry name" value="ABC_TRANSPORTER_2"/>
    <property type="match status" value="1"/>
</dbReference>
<keyword evidence="3" id="KW-0813">Transport</keyword>
<reference evidence="11" key="1">
    <citation type="submission" date="2016-10" db="EMBL/GenBank/DDBJ databases">
        <authorList>
            <person name="Varghese N."/>
            <person name="Submissions S."/>
        </authorList>
    </citation>
    <scope>NUCLEOTIDE SEQUENCE [LARGE SCALE GENOMIC DNA]</scope>
    <source>
        <strain evidence="11">DSM 11005</strain>
    </source>
</reference>
<comment type="subcellular location">
    <subcellularLocation>
        <location evidence="1">Membrane</location>
        <topology evidence="1">Multi-pass membrane protein</topology>
    </subcellularLocation>
</comment>
<evidence type="ECO:0000256" key="6">
    <source>
        <dbReference type="ARBA" id="ARBA00022840"/>
    </source>
</evidence>
<evidence type="ECO:0000256" key="1">
    <source>
        <dbReference type="ARBA" id="ARBA00004141"/>
    </source>
</evidence>
<dbReference type="Proteomes" id="UP000198943">
    <property type="component" value="Unassembled WGS sequence"/>
</dbReference>
<dbReference type="GO" id="GO:0016020">
    <property type="term" value="C:membrane"/>
    <property type="evidence" value="ECO:0007669"/>
    <property type="project" value="UniProtKB-SubCell"/>
</dbReference>
<evidence type="ECO:0000259" key="9">
    <source>
        <dbReference type="PROSITE" id="PS50893"/>
    </source>
</evidence>
<name>A0A1G6K5E9_9FIRM</name>
<evidence type="ECO:0000313" key="10">
    <source>
        <dbReference type="EMBL" id="SDC26187.1"/>
    </source>
</evidence>
<organism evidence="10 11">
    <name type="scientific">Succiniclasticum ruminis</name>
    <dbReference type="NCBI Taxonomy" id="40841"/>
    <lineage>
        <taxon>Bacteria</taxon>
        <taxon>Bacillati</taxon>
        <taxon>Bacillota</taxon>
        <taxon>Negativicutes</taxon>
        <taxon>Acidaminococcales</taxon>
        <taxon>Acidaminococcaceae</taxon>
        <taxon>Succiniclasticum</taxon>
    </lineage>
</organism>
<dbReference type="Pfam" id="PF00005">
    <property type="entry name" value="ABC_tran"/>
    <property type="match status" value="1"/>
</dbReference>
<dbReference type="Gene3D" id="3.40.50.300">
    <property type="entry name" value="P-loop containing nucleotide triphosphate hydrolases"/>
    <property type="match status" value="1"/>
</dbReference>
<dbReference type="RefSeq" id="WP_093729768.1">
    <property type="nucleotide sequence ID" value="NZ_FMYW01000004.1"/>
</dbReference>
<dbReference type="FunFam" id="3.40.50.300:FF:000335">
    <property type="entry name" value="ATP binding cassette subfamily A member 5"/>
    <property type="match status" value="1"/>
</dbReference>
<dbReference type="InterPro" id="IPR003593">
    <property type="entry name" value="AAA+_ATPase"/>
</dbReference>
<evidence type="ECO:0000256" key="5">
    <source>
        <dbReference type="ARBA" id="ARBA00022741"/>
    </source>
</evidence>
<feature type="domain" description="ABC transporter" evidence="9">
    <location>
        <begin position="2"/>
        <end position="243"/>
    </location>
</feature>
<dbReference type="AlphaFoldDB" id="A0A1G6K5E9"/>
<evidence type="ECO:0000256" key="2">
    <source>
        <dbReference type="ARBA" id="ARBA00005417"/>
    </source>
</evidence>
<dbReference type="PANTHER" id="PTHR42711">
    <property type="entry name" value="ABC TRANSPORTER ATP-BINDING PROTEIN"/>
    <property type="match status" value="1"/>
</dbReference>
<proteinExistence type="inferred from homology"/>
<evidence type="ECO:0000313" key="11">
    <source>
        <dbReference type="Proteomes" id="UP000198943"/>
    </source>
</evidence>
<keyword evidence="7" id="KW-1133">Transmembrane helix</keyword>
<dbReference type="InterPro" id="IPR017871">
    <property type="entry name" value="ABC_transporter-like_CS"/>
</dbReference>
<protein>
    <submittedName>
        <fullName evidence="10">ABC-2 type transport system ATP-binding protein</fullName>
    </submittedName>
</protein>
<keyword evidence="11" id="KW-1185">Reference proteome</keyword>
<dbReference type="PROSITE" id="PS00211">
    <property type="entry name" value="ABC_TRANSPORTER_1"/>
    <property type="match status" value="1"/>
</dbReference>
<dbReference type="SMART" id="SM00382">
    <property type="entry name" value="AAA"/>
    <property type="match status" value="1"/>
</dbReference>
<keyword evidence="8" id="KW-0472">Membrane</keyword>
<evidence type="ECO:0000256" key="7">
    <source>
        <dbReference type="ARBA" id="ARBA00022989"/>
    </source>
</evidence>
<dbReference type="InterPro" id="IPR027417">
    <property type="entry name" value="P-loop_NTPase"/>
</dbReference>
<dbReference type="GO" id="GO:0016887">
    <property type="term" value="F:ATP hydrolysis activity"/>
    <property type="evidence" value="ECO:0007669"/>
    <property type="project" value="InterPro"/>
</dbReference>
<evidence type="ECO:0000256" key="3">
    <source>
        <dbReference type="ARBA" id="ARBA00022448"/>
    </source>
</evidence>
<dbReference type="InterPro" id="IPR003439">
    <property type="entry name" value="ABC_transporter-like_ATP-bd"/>
</dbReference>
<accession>A0A1G6K5E9</accession>
<dbReference type="GO" id="GO:0005524">
    <property type="term" value="F:ATP binding"/>
    <property type="evidence" value="ECO:0007669"/>
    <property type="project" value="UniProtKB-KW"/>
</dbReference>
<keyword evidence="4" id="KW-0812">Transmembrane</keyword>
<dbReference type="EMBL" id="FMYW01000004">
    <property type="protein sequence ID" value="SDC26187.1"/>
    <property type="molecule type" value="Genomic_DNA"/>
</dbReference>
<dbReference type="SUPFAM" id="SSF52540">
    <property type="entry name" value="P-loop containing nucleoside triphosphate hydrolases"/>
    <property type="match status" value="1"/>
</dbReference>
<dbReference type="InterPro" id="IPR050763">
    <property type="entry name" value="ABC_transporter_ATP-binding"/>
</dbReference>
<evidence type="ECO:0000256" key="8">
    <source>
        <dbReference type="ARBA" id="ARBA00023136"/>
    </source>
</evidence>
<dbReference type="OrthoDB" id="9804819at2"/>
<keyword evidence="6 10" id="KW-0067">ATP-binding</keyword>